<accession>A0A5A7RCU2</accession>
<keyword evidence="3" id="KW-1185">Reference proteome</keyword>
<dbReference type="Proteomes" id="UP000325081">
    <property type="component" value="Unassembled WGS sequence"/>
</dbReference>
<evidence type="ECO:0000313" key="2">
    <source>
        <dbReference type="EMBL" id="GER55126.1"/>
    </source>
</evidence>
<protein>
    <submittedName>
        <fullName evidence="2">Chalcone-flavanone isomerase family protein</fullName>
    </submittedName>
</protein>
<name>A0A5A7RCU2_STRAF</name>
<evidence type="ECO:0000256" key="1">
    <source>
        <dbReference type="SAM" id="MobiDB-lite"/>
    </source>
</evidence>
<dbReference type="EMBL" id="BKCP01011626">
    <property type="protein sequence ID" value="GER55126.1"/>
    <property type="molecule type" value="Genomic_DNA"/>
</dbReference>
<comment type="caution">
    <text evidence="2">The sequence shown here is derived from an EMBL/GenBank/DDBJ whole genome shotgun (WGS) entry which is preliminary data.</text>
</comment>
<proteinExistence type="predicted"/>
<evidence type="ECO:0000313" key="3">
    <source>
        <dbReference type="Proteomes" id="UP000325081"/>
    </source>
</evidence>
<reference evidence="3" key="1">
    <citation type="journal article" date="2019" name="Curr. Biol.">
        <title>Genome Sequence of Striga asiatica Provides Insight into the Evolution of Plant Parasitism.</title>
        <authorList>
            <person name="Yoshida S."/>
            <person name="Kim S."/>
            <person name="Wafula E.K."/>
            <person name="Tanskanen J."/>
            <person name="Kim Y.M."/>
            <person name="Honaas L."/>
            <person name="Yang Z."/>
            <person name="Spallek T."/>
            <person name="Conn C.E."/>
            <person name="Ichihashi Y."/>
            <person name="Cheong K."/>
            <person name="Cui S."/>
            <person name="Der J.P."/>
            <person name="Gundlach H."/>
            <person name="Jiao Y."/>
            <person name="Hori C."/>
            <person name="Ishida J.K."/>
            <person name="Kasahara H."/>
            <person name="Kiba T."/>
            <person name="Kim M.S."/>
            <person name="Koo N."/>
            <person name="Laohavisit A."/>
            <person name="Lee Y.H."/>
            <person name="Lumba S."/>
            <person name="McCourt P."/>
            <person name="Mortimer J.C."/>
            <person name="Mutuku J.M."/>
            <person name="Nomura T."/>
            <person name="Sasaki-Sekimoto Y."/>
            <person name="Seto Y."/>
            <person name="Wang Y."/>
            <person name="Wakatake T."/>
            <person name="Sakakibara H."/>
            <person name="Demura T."/>
            <person name="Yamaguchi S."/>
            <person name="Yoneyama K."/>
            <person name="Manabe R.I."/>
            <person name="Nelson D.C."/>
            <person name="Schulman A.H."/>
            <person name="Timko M.P."/>
            <person name="dePamphilis C.W."/>
            <person name="Choi D."/>
            <person name="Shirasu K."/>
        </authorList>
    </citation>
    <scope>NUCLEOTIDE SEQUENCE [LARGE SCALE GENOMIC DNA]</scope>
    <source>
        <strain evidence="3">cv. UVA1</strain>
    </source>
</reference>
<feature type="region of interest" description="Disordered" evidence="1">
    <location>
        <begin position="29"/>
        <end position="53"/>
    </location>
</feature>
<dbReference type="AlphaFoldDB" id="A0A5A7RCU2"/>
<sequence>MHDYASSTHPKHIIKCDLSIFHKSSSRVKASGIDKKKQGERNAKTHSTNQPLPDPILQRPLTLVFVHFHHLLLRTEGSHCPYAPNRIIRDLTRLLIHCLCICTETLHELDLHETTRSYQGYHRKNDERQLPTGFKSDCQPNSCRRQILNHLRERVPHESTHAGSIGRQPGPNHSARVLRLVKPSNFHVLAGYATNDATPSTRNIKAQNFESLRSTCGVSKNILITLEISIPKIGIIAPLIMAARVPKISTGISGLFRAARRRIGTGGGFSSNVSYSSPSSKWGSAMLLSEVGRPNDTEIEWRRLLLLRPMEDPLLRERLSDDIL</sequence>
<dbReference type="GO" id="GO:0016853">
    <property type="term" value="F:isomerase activity"/>
    <property type="evidence" value="ECO:0007669"/>
    <property type="project" value="UniProtKB-KW"/>
</dbReference>
<organism evidence="2 3">
    <name type="scientific">Striga asiatica</name>
    <name type="common">Asiatic witchweed</name>
    <name type="synonym">Buchnera asiatica</name>
    <dbReference type="NCBI Taxonomy" id="4170"/>
    <lineage>
        <taxon>Eukaryota</taxon>
        <taxon>Viridiplantae</taxon>
        <taxon>Streptophyta</taxon>
        <taxon>Embryophyta</taxon>
        <taxon>Tracheophyta</taxon>
        <taxon>Spermatophyta</taxon>
        <taxon>Magnoliopsida</taxon>
        <taxon>eudicotyledons</taxon>
        <taxon>Gunneridae</taxon>
        <taxon>Pentapetalae</taxon>
        <taxon>asterids</taxon>
        <taxon>lamiids</taxon>
        <taxon>Lamiales</taxon>
        <taxon>Orobanchaceae</taxon>
        <taxon>Buchnereae</taxon>
        <taxon>Striga</taxon>
    </lineage>
</organism>
<keyword evidence="2" id="KW-0413">Isomerase</keyword>
<feature type="compositionally biased region" description="Basic and acidic residues" evidence="1">
    <location>
        <begin position="32"/>
        <end position="43"/>
    </location>
</feature>
<gene>
    <name evidence="2" type="ORF">STAS_32769</name>
</gene>